<organism evidence="2 3">
    <name type="scientific">Malus domestica</name>
    <name type="common">Apple</name>
    <name type="synonym">Pyrus malus</name>
    <dbReference type="NCBI Taxonomy" id="3750"/>
    <lineage>
        <taxon>Eukaryota</taxon>
        <taxon>Viridiplantae</taxon>
        <taxon>Streptophyta</taxon>
        <taxon>Embryophyta</taxon>
        <taxon>Tracheophyta</taxon>
        <taxon>Spermatophyta</taxon>
        <taxon>Magnoliopsida</taxon>
        <taxon>eudicotyledons</taxon>
        <taxon>Gunneridae</taxon>
        <taxon>Pentapetalae</taxon>
        <taxon>rosids</taxon>
        <taxon>fabids</taxon>
        <taxon>Rosales</taxon>
        <taxon>Rosaceae</taxon>
        <taxon>Amygdaloideae</taxon>
        <taxon>Maleae</taxon>
        <taxon>Malus</taxon>
    </lineage>
</organism>
<name>A0A498IB81_MALDO</name>
<dbReference type="Pfam" id="PF16669">
    <property type="entry name" value="TTC5_OB"/>
    <property type="match status" value="1"/>
</dbReference>
<dbReference type="AlphaFoldDB" id="A0A498IB81"/>
<evidence type="ECO:0000259" key="1">
    <source>
        <dbReference type="Pfam" id="PF16669"/>
    </source>
</evidence>
<dbReference type="InterPro" id="IPR038645">
    <property type="entry name" value="TTC5_OB_sf"/>
</dbReference>
<dbReference type="InterPro" id="IPR011990">
    <property type="entry name" value="TPR-like_helical_dom_sf"/>
</dbReference>
<evidence type="ECO:0000313" key="2">
    <source>
        <dbReference type="EMBL" id="RXH79235.1"/>
    </source>
</evidence>
<dbReference type="Gene3D" id="2.40.50.550">
    <property type="match status" value="1"/>
</dbReference>
<gene>
    <name evidence="2" type="ORF">DVH24_040382</name>
</gene>
<evidence type="ECO:0000313" key="3">
    <source>
        <dbReference type="Proteomes" id="UP000290289"/>
    </source>
</evidence>
<dbReference type="InterPro" id="IPR032076">
    <property type="entry name" value="TTC5_OB"/>
</dbReference>
<reference evidence="2 3" key="1">
    <citation type="submission" date="2018-10" db="EMBL/GenBank/DDBJ databases">
        <title>A high-quality apple genome assembly.</title>
        <authorList>
            <person name="Hu J."/>
        </authorList>
    </citation>
    <scope>NUCLEOTIDE SEQUENCE [LARGE SCALE GENOMIC DNA]</scope>
    <source>
        <strain evidence="3">cv. HFTH1</strain>
        <tissue evidence="2">Young leaf</tissue>
    </source>
</reference>
<protein>
    <recommendedName>
        <fullName evidence="1">Tetratricopeptide repeat protein 5 OB fold domain-containing protein</fullName>
    </recommendedName>
</protein>
<comment type="caution">
    <text evidence="2">The sequence shown here is derived from an EMBL/GenBank/DDBJ whole genome shotgun (WGS) entry which is preliminary data.</text>
</comment>
<feature type="domain" description="Tetratricopeptide repeat protein 5 OB fold" evidence="1">
    <location>
        <begin position="255"/>
        <end position="298"/>
    </location>
</feature>
<dbReference type="EMBL" id="RDQH01000339">
    <property type="protein sequence ID" value="RXH79235.1"/>
    <property type="molecule type" value="Genomic_DNA"/>
</dbReference>
<accession>A0A498IB81</accession>
<dbReference type="Proteomes" id="UP000290289">
    <property type="component" value="Chromosome 13"/>
</dbReference>
<dbReference type="Gene3D" id="1.25.40.10">
    <property type="entry name" value="Tetratricopeptide repeat domain"/>
    <property type="match status" value="1"/>
</dbReference>
<keyword evidence="3" id="KW-1185">Reference proteome</keyword>
<dbReference type="STRING" id="3750.A0A498IB81"/>
<sequence>MWDNWDSNTSPRTCDPYMLGGAMSRLTHLRTRSDMGQLGFQHFPRTCDPYLLGGAMSGLTHLCRAKGIHPYMLGGAMSGLTHLRTLSDVEQLGFQHFPPHVRPLHARWSHVWAHPFGHSVWYGTIGIPTLPSHFKCPTLCLIPEQRKLPAQRAKYKYLRGKILDVLPDYRKEAEDHLSKAVRNNALWLPVVEHEKDERMQSNPDLYFNCATGHAISKRLLSLGSSLAAVNCTLHYSFIELLISKSYCRYSIRGSELNKSVALVGKVLFFIKHDNVAPLYYVACDSNQICFVVSVYGIQYDSARLSSLYEFKSLHVDFIEQLLVNGKALAPHQSRPYLNLCTAQTIYWFRVKYLQVIIGNEEGKGEMPSVQRTGKYYILMDFSFGPLFGWRLFFVVKGRE</sequence>
<proteinExistence type="predicted"/>